<dbReference type="STRING" id="1423726.FC07_GL002546"/>
<dbReference type="Proteomes" id="UP000051461">
    <property type="component" value="Unassembled WGS sequence"/>
</dbReference>
<dbReference type="EMBL" id="AZDA01000003">
    <property type="protein sequence ID" value="KRK40797.1"/>
    <property type="molecule type" value="Genomic_DNA"/>
</dbReference>
<dbReference type="PATRIC" id="fig|1423726.3.peg.2642"/>
<sequence>MISIQQKEANITTEVDAQGEASVAINNNKLADATINMSGNSSDIAFLNDLANSHKCVPFVCDSDLEKITAAQAFVSKPAPVAFGKDTPKRAYTIELLSMITEVK</sequence>
<evidence type="ECO:0000313" key="1">
    <source>
        <dbReference type="EMBL" id="KRK40797.1"/>
    </source>
</evidence>
<gene>
    <name evidence="1" type="ORF">FC07_GL002546</name>
</gene>
<comment type="caution">
    <text evidence="1">The sequence shown here is derived from an EMBL/GenBank/DDBJ whole genome shotgun (WGS) entry which is preliminary data.</text>
</comment>
<reference evidence="1 2" key="1">
    <citation type="journal article" date="2015" name="Genome Announc.">
        <title>Expanding the biotechnology potential of lactobacilli through comparative genomics of 213 strains and associated genera.</title>
        <authorList>
            <person name="Sun Z."/>
            <person name="Harris H.M."/>
            <person name="McCann A."/>
            <person name="Guo C."/>
            <person name="Argimon S."/>
            <person name="Zhang W."/>
            <person name="Yang X."/>
            <person name="Jeffery I.B."/>
            <person name="Cooney J.C."/>
            <person name="Kagawa T.F."/>
            <person name="Liu W."/>
            <person name="Song Y."/>
            <person name="Salvetti E."/>
            <person name="Wrobel A."/>
            <person name="Rasinkangas P."/>
            <person name="Parkhill J."/>
            <person name="Rea M.C."/>
            <person name="O'Sullivan O."/>
            <person name="Ritari J."/>
            <person name="Douillard F.P."/>
            <person name="Paul Ross R."/>
            <person name="Yang R."/>
            <person name="Briner A.E."/>
            <person name="Felis G.E."/>
            <person name="de Vos W.M."/>
            <person name="Barrangou R."/>
            <person name="Klaenhammer T.R."/>
            <person name="Caufield P.W."/>
            <person name="Cui Y."/>
            <person name="Zhang H."/>
            <person name="O'Toole P.W."/>
        </authorList>
    </citation>
    <scope>NUCLEOTIDE SEQUENCE [LARGE SCALE GENOMIC DNA]</scope>
    <source>
        <strain evidence="1 2">DSM 20003</strain>
    </source>
</reference>
<protein>
    <submittedName>
        <fullName evidence="1">Uncharacterized protein</fullName>
    </submittedName>
</protein>
<dbReference type="AlphaFoldDB" id="A0A0R1H2J4"/>
<keyword evidence="2" id="KW-1185">Reference proteome</keyword>
<evidence type="ECO:0000313" key="2">
    <source>
        <dbReference type="Proteomes" id="UP000051461"/>
    </source>
</evidence>
<name>A0A0R1H2J4_9LACO</name>
<accession>A0A0R1H2J4</accession>
<proteinExistence type="predicted"/>
<organism evidence="1 2">
    <name type="scientific">Loigolactobacillus bifermentans DSM 20003</name>
    <dbReference type="NCBI Taxonomy" id="1423726"/>
    <lineage>
        <taxon>Bacteria</taxon>
        <taxon>Bacillati</taxon>
        <taxon>Bacillota</taxon>
        <taxon>Bacilli</taxon>
        <taxon>Lactobacillales</taxon>
        <taxon>Lactobacillaceae</taxon>
        <taxon>Loigolactobacillus</taxon>
    </lineage>
</organism>